<evidence type="ECO:0000256" key="1">
    <source>
        <dbReference type="SAM" id="Coils"/>
    </source>
</evidence>
<accession>A0A5Q0LB87</accession>
<feature type="region of interest" description="Disordered" evidence="2">
    <location>
        <begin position="465"/>
        <end position="495"/>
    </location>
</feature>
<dbReference type="Gene3D" id="3.90.1720.10">
    <property type="entry name" value="endopeptidase domain like (from Nostoc punctiforme)"/>
    <property type="match status" value="1"/>
</dbReference>
<dbReference type="SUPFAM" id="SSF54001">
    <property type="entry name" value="Cysteine proteinases"/>
    <property type="match status" value="1"/>
</dbReference>
<dbReference type="Proteomes" id="UP000326179">
    <property type="component" value="Chromosome"/>
</dbReference>
<feature type="coiled-coil region" evidence="1">
    <location>
        <begin position="496"/>
        <end position="541"/>
    </location>
</feature>
<protein>
    <recommendedName>
        <fullName evidence="6">Tape measure protein</fullName>
    </recommendedName>
</protein>
<keyword evidence="1" id="KW-0175">Coiled coil</keyword>
<organism evidence="4 5">
    <name type="scientific">Streptomyces fagopyri</name>
    <dbReference type="NCBI Taxonomy" id="2662397"/>
    <lineage>
        <taxon>Bacteria</taxon>
        <taxon>Bacillati</taxon>
        <taxon>Actinomycetota</taxon>
        <taxon>Actinomycetes</taxon>
        <taxon>Kitasatosporales</taxon>
        <taxon>Streptomycetaceae</taxon>
        <taxon>Streptomyces</taxon>
    </lineage>
</organism>
<dbReference type="KEGG" id="sfy:GFH48_12740"/>
<dbReference type="EMBL" id="CP045643">
    <property type="protein sequence ID" value="QFZ73996.1"/>
    <property type="molecule type" value="Genomic_DNA"/>
</dbReference>
<feature type="coiled-coil region" evidence="1">
    <location>
        <begin position="283"/>
        <end position="442"/>
    </location>
</feature>
<feature type="compositionally biased region" description="Basic and acidic residues" evidence="2">
    <location>
        <begin position="1137"/>
        <end position="1147"/>
    </location>
</feature>
<evidence type="ECO:0000256" key="3">
    <source>
        <dbReference type="SAM" id="Phobius"/>
    </source>
</evidence>
<evidence type="ECO:0008006" key="6">
    <source>
        <dbReference type="Google" id="ProtNLM"/>
    </source>
</evidence>
<keyword evidence="3" id="KW-0472">Membrane</keyword>
<feature type="transmembrane region" description="Helical" evidence="3">
    <location>
        <begin position="862"/>
        <end position="880"/>
    </location>
</feature>
<dbReference type="RefSeq" id="WP_153288347.1">
    <property type="nucleotide sequence ID" value="NZ_CP045643.1"/>
</dbReference>
<evidence type="ECO:0000313" key="4">
    <source>
        <dbReference type="EMBL" id="QFZ73996.1"/>
    </source>
</evidence>
<proteinExistence type="predicted"/>
<reference evidence="4 5" key="1">
    <citation type="submission" date="2019-10" db="EMBL/GenBank/DDBJ databases">
        <title>A novel species.</title>
        <authorList>
            <person name="Gao J."/>
        </authorList>
    </citation>
    <scope>NUCLEOTIDE SEQUENCE [LARGE SCALE GENOMIC DNA]</scope>
    <source>
        <strain evidence="4 5">QMT-28</strain>
    </source>
</reference>
<name>A0A5Q0LB87_9ACTN</name>
<keyword evidence="3" id="KW-0812">Transmembrane</keyword>
<keyword evidence="5" id="KW-1185">Reference proteome</keyword>
<dbReference type="Gene3D" id="1.20.120.20">
    <property type="entry name" value="Apolipoprotein"/>
    <property type="match status" value="1"/>
</dbReference>
<evidence type="ECO:0000256" key="2">
    <source>
        <dbReference type="SAM" id="MobiDB-lite"/>
    </source>
</evidence>
<evidence type="ECO:0000313" key="5">
    <source>
        <dbReference type="Proteomes" id="UP000326179"/>
    </source>
</evidence>
<sequence>MAGQFRIAEGYVEVTADESGYNRAMDRLKSKRTEVGVGLKLDDREARVALDRFVRDRSLKVKLNLDDTALSRLRLRDLAVNISPKISEAAERIVRNKLDRLTTERVVRIRADVDTRVGANEIANLTRRRTVRIGMDVDTRVAADDIANLTRRRQMTIQANADVTAAAARLATLTRDRTVTIRTRTVGGLVGLGESAAGAGMLSSRFAGLAAAALSALPAVASLGQSIISMGPAAAVAVPALGGLVTVVGTLALGLSGIGAAFKAAGSSSGQSGAQAATAARAVAAAQLNVARAARTLKEAQQDAARQIVDAQKQVKEAAEDVRDAEVRAAAERQAALRRIADAERDLTDAVKDAQQAEEDLTQARKEASEQLEDLNNRLVDAQLDQRQAVRDVQDAEKELAAVKAKGAAATAAELEDAQIGYDRATQRLKEQQIETARLQDETASANTAGVEGSEAVEAAHQKVADAQRTVGDRTREVKDAQAEAAKTAKDGAESVRDAQQKLADAQQGVADAQVAASRQVRSAQEALADAQRSVNSAQSQGAATTDKYADAMAKLSPNARAFVTAVRSMGPAFSALKMDVQDRLFRGLAASVTRLGAAALPALRTGLGGMADVLNGMAVNLLDTFTKLGNQGLLTRMFQGFTDGMAPLTKVPGQLGQAFVQLSVAASPAFRRITTAMANESTKISEKLTDAFESGRLEGAIDHAIDLGKKFGRVLGNAFGALKNIFKAAEAGNGGALGAVADAVAELRRITGLPGIQNALTTIFKAFNDIAGVIVDVIGVALENLVPIAAPFADMLSGIADTVKGPLMTFFGWLGDHQTLVGSLAAGILAIVGGMKLWALATAVLTGAQAILTAVMSANPIGIVVLALAGLAAAFAYAWSHSEKFRDIVKGVWETVSGFFAGTWDMLYTYVVKPFVDLYDILVGHSIIPDLVNAVTTWFKSLWTGTKKIFTDLKNAVVGIWNSLWGTIREKWNSFWSGLKSSFTGAWKVFRDSVTSLKTSITNTWNSLWNGAKDKLTSIFTTINGKITSFKNGMKSAFTALRDSLGTIWNGIKTKIGAPVKFVIASVYNQGIRKMWNSIAGKISSKITLPAVPIGFSAGGVVPGQRSNRDSVPAVLAPGERVLSNAQVDQLGGHRGIDAMLGKDRPTGTGGDPSASEERRRYQGSTQHFVDGGIVGKVTSAVSGAVSGATSWAKDVFVGGMKSAAQKALSALVRPLIGRIPSSGIGNLMRGLSNKAVDGMLGWFGNEDKKAKGGPAVQKALSWMKTQAGLPYQWAGNGNPSWDCSGLMSAIESVIRGERPHRRWATGAFGSSAPSGWVRNLNSPFMIGITNAGVGHTAGTLAGVNVESSGGAGVHMGSSARGYKDSLFTSQWGFAPAAKYDQGGLLADGATMVVKQTRKPERVLDPQQTALFEQLVTGAGAAGASGITIEQINMTVQSLTMPSSAEKKKFADGMVYEIKESLRRYDESRRR</sequence>
<keyword evidence="3" id="KW-1133">Transmembrane helix</keyword>
<gene>
    <name evidence="4" type="ORF">GFH48_12740</name>
</gene>
<dbReference type="InterPro" id="IPR038765">
    <property type="entry name" value="Papain-like_cys_pep_sf"/>
</dbReference>
<feature type="region of interest" description="Disordered" evidence="2">
    <location>
        <begin position="1137"/>
        <end position="1162"/>
    </location>
</feature>